<evidence type="ECO:0000313" key="9">
    <source>
        <dbReference type="Proteomes" id="UP000093962"/>
    </source>
</evidence>
<dbReference type="CDD" id="cd13127">
    <property type="entry name" value="MATE_tuaB_like"/>
    <property type="match status" value="1"/>
</dbReference>
<feature type="transmembrane region" description="Helical" evidence="7">
    <location>
        <begin position="30"/>
        <end position="53"/>
    </location>
</feature>
<comment type="subcellular location">
    <subcellularLocation>
        <location evidence="1">Cell membrane</location>
        <topology evidence="1">Multi-pass membrane protein</topology>
    </subcellularLocation>
</comment>
<keyword evidence="6 7" id="KW-0472">Membrane</keyword>
<feature type="transmembrane region" description="Helical" evidence="7">
    <location>
        <begin position="305"/>
        <end position="324"/>
    </location>
</feature>
<evidence type="ECO:0000256" key="6">
    <source>
        <dbReference type="ARBA" id="ARBA00023136"/>
    </source>
</evidence>
<evidence type="ECO:0000256" key="4">
    <source>
        <dbReference type="ARBA" id="ARBA00022692"/>
    </source>
</evidence>
<keyword evidence="5 7" id="KW-1133">Transmembrane helix</keyword>
<keyword evidence="4 7" id="KW-0812">Transmembrane</keyword>
<feature type="transmembrane region" description="Helical" evidence="7">
    <location>
        <begin position="129"/>
        <end position="151"/>
    </location>
</feature>
<organism evidence="8 9">
    <name type="scientific">Mycolicibacterium mucogenicum</name>
    <name type="common">Mycobacterium mucogenicum</name>
    <dbReference type="NCBI Taxonomy" id="56689"/>
    <lineage>
        <taxon>Bacteria</taxon>
        <taxon>Bacillati</taxon>
        <taxon>Actinomycetota</taxon>
        <taxon>Actinomycetes</taxon>
        <taxon>Mycobacteriales</taxon>
        <taxon>Mycobacteriaceae</taxon>
        <taxon>Mycolicibacterium</taxon>
    </lineage>
</organism>
<protein>
    <submittedName>
        <fullName evidence="8">Lipopolysaccharide biosynthesis protein</fullName>
    </submittedName>
</protein>
<feature type="transmembrane region" description="Helical" evidence="7">
    <location>
        <begin position="228"/>
        <end position="245"/>
    </location>
</feature>
<dbReference type="RefSeq" id="WP_064860124.1">
    <property type="nucleotide sequence ID" value="NZ_LZSF01000224.1"/>
</dbReference>
<evidence type="ECO:0000256" key="5">
    <source>
        <dbReference type="ARBA" id="ARBA00022989"/>
    </source>
</evidence>
<dbReference type="AlphaFoldDB" id="A0A1A0MAI4"/>
<feature type="transmembrane region" description="Helical" evidence="7">
    <location>
        <begin position="187"/>
        <end position="207"/>
    </location>
</feature>
<dbReference type="PANTHER" id="PTHR30250:SF10">
    <property type="entry name" value="LIPOPOLYSACCHARIDE BIOSYNTHESIS PROTEIN WZXC"/>
    <property type="match status" value="1"/>
</dbReference>
<feature type="transmembrane region" description="Helical" evidence="7">
    <location>
        <begin position="397"/>
        <end position="416"/>
    </location>
</feature>
<keyword evidence="3" id="KW-1003">Cell membrane</keyword>
<proteinExistence type="inferred from homology"/>
<feature type="transmembrane region" description="Helical" evidence="7">
    <location>
        <begin position="59"/>
        <end position="75"/>
    </location>
</feature>
<dbReference type="GO" id="GO:0005886">
    <property type="term" value="C:plasma membrane"/>
    <property type="evidence" value="ECO:0007669"/>
    <property type="project" value="UniProtKB-SubCell"/>
</dbReference>
<sequence length="501" mass="53548">MTEPVSADPPEDTFPESAAAKAANLGKQTIWNYLVFAVSKSSTLLMTIVVARLLTPEEFGVFALALLLVNLFDYVKDLGVGPALVQVHHPWKRIAPTGLTLSIGIGAITGALLAATASSTARLLHHPDIAPLIQVLAVALGISALGVVPLSWMRRDLSFQRRLMPEFVGAVVKTALTIWFAATGHGVWSLVYGQIAGVSITTVMYWWSAPTFMAPRFQLSEARALLRFGIPVTGVTLLAYAIYNVDYLAIGTRLGTTELGLYTLAYRVPELVVLSLCSVISDVLFSSMSRLQHDRRAMSAQYQKALSVVVALTIPMGIGLAATARPLLETMYGTRYAAATHILVVLALYTTVYSASFHAGDVLKAAGRPGLLTAINAARLVLLIGPVWWAAGHSATLVAVALLSVEVVHFVIRMIVVRKVIPLGWASVLSVIGRPLAAAVPMGAALFGIDALHIRLPAPIQLAVLVLLGMIIYASALCLTAPQLVRPVVNRLAIMIRKGHP</sequence>
<dbReference type="Pfam" id="PF13440">
    <property type="entry name" value="Polysacc_synt_3"/>
    <property type="match status" value="1"/>
</dbReference>
<evidence type="ECO:0000256" key="3">
    <source>
        <dbReference type="ARBA" id="ARBA00022475"/>
    </source>
</evidence>
<dbReference type="Proteomes" id="UP000093962">
    <property type="component" value="Unassembled WGS sequence"/>
</dbReference>
<evidence type="ECO:0000313" key="8">
    <source>
        <dbReference type="EMBL" id="OBA82415.1"/>
    </source>
</evidence>
<accession>A0A1A0MAI4</accession>
<evidence type="ECO:0000256" key="7">
    <source>
        <dbReference type="SAM" id="Phobius"/>
    </source>
</evidence>
<reference evidence="8 9" key="1">
    <citation type="submission" date="2016-06" db="EMBL/GenBank/DDBJ databases">
        <authorList>
            <person name="Kjaerup R.B."/>
            <person name="Dalgaard T.S."/>
            <person name="Juul-Madsen H.R."/>
        </authorList>
    </citation>
    <scope>NUCLEOTIDE SEQUENCE [LARGE SCALE GENOMIC DNA]</scope>
    <source>
        <strain evidence="8 9">1199456.5</strain>
    </source>
</reference>
<feature type="transmembrane region" description="Helical" evidence="7">
    <location>
        <begin position="336"/>
        <end position="359"/>
    </location>
</feature>
<dbReference type="PANTHER" id="PTHR30250">
    <property type="entry name" value="PST FAMILY PREDICTED COLANIC ACID TRANSPORTER"/>
    <property type="match status" value="1"/>
</dbReference>
<comment type="caution">
    <text evidence="8">The sequence shown here is derived from an EMBL/GenBank/DDBJ whole genome shotgun (WGS) entry which is preliminary data.</text>
</comment>
<evidence type="ECO:0000256" key="1">
    <source>
        <dbReference type="ARBA" id="ARBA00004651"/>
    </source>
</evidence>
<evidence type="ECO:0000256" key="2">
    <source>
        <dbReference type="ARBA" id="ARBA00007430"/>
    </source>
</evidence>
<feature type="transmembrane region" description="Helical" evidence="7">
    <location>
        <begin position="423"/>
        <end position="448"/>
    </location>
</feature>
<feature type="transmembrane region" description="Helical" evidence="7">
    <location>
        <begin position="371"/>
        <end position="391"/>
    </location>
</feature>
<name>A0A1A0MAI4_MYCMU</name>
<feature type="transmembrane region" description="Helical" evidence="7">
    <location>
        <begin position="96"/>
        <end position="117"/>
    </location>
</feature>
<dbReference type="EMBL" id="LZSF01000224">
    <property type="protein sequence ID" value="OBA82415.1"/>
    <property type="molecule type" value="Genomic_DNA"/>
</dbReference>
<dbReference type="InterPro" id="IPR050833">
    <property type="entry name" value="Poly_Biosynth_Transport"/>
</dbReference>
<comment type="similarity">
    <text evidence="2">Belongs to the polysaccharide synthase family.</text>
</comment>
<feature type="transmembrane region" description="Helical" evidence="7">
    <location>
        <begin position="460"/>
        <end position="481"/>
    </location>
</feature>
<gene>
    <name evidence="8" type="ORF">A5642_27355</name>
</gene>